<name>A0A645IS20_9ZZZZ</name>
<evidence type="ECO:0000313" key="1">
    <source>
        <dbReference type="EMBL" id="MPN51194.1"/>
    </source>
</evidence>
<sequence>MREHEGEQRAQGGEFLPVITEHFIQHGFFAVHNLVMRIRQDIVFGKRVQQRKGNLVVVVPTEQMVHGHIFERVVHKPHIPFEGKPQSTVVRRLCNGGIRGGFLRNRHAPGKIRQYHAVELL</sequence>
<dbReference type="EMBL" id="VSSQ01116053">
    <property type="protein sequence ID" value="MPN51194.1"/>
    <property type="molecule type" value="Genomic_DNA"/>
</dbReference>
<proteinExistence type="predicted"/>
<organism evidence="1">
    <name type="scientific">bioreactor metagenome</name>
    <dbReference type="NCBI Taxonomy" id="1076179"/>
    <lineage>
        <taxon>unclassified sequences</taxon>
        <taxon>metagenomes</taxon>
        <taxon>ecological metagenomes</taxon>
    </lineage>
</organism>
<reference evidence="1" key="1">
    <citation type="submission" date="2019-08" db="EMBL/GenBank/DDBJ databases">
        <authorList>
            <person name="Kucharzyk K."/>
            <person name="Murdoch R.W."/>
            <person name="Higgins S."/>
            <person name="Loffler F."/>
        </authorList>
    </citation>
    <scope>NUCLEOTIDE SEQUENCE</scope>
</reference>
<comment type="caution">
    <text evidence="1">The sequence shown here is derived from an EMBL/GenBank/DDBJ whole genome shotgun (WGS) entry which is preliminary data.</text>
</comment>
<dbReference type="AlphaFoldDB" id="A0A645IS20"/>
<accession>A0A645IS20</accession>
<protein>
    <submittedName>
        <fullName evidence="1">Uncharacterized protein</fullName>
    </submittedName>
</protein>
<gene>
    <name evidence="1" type="ORF">SDC9_198836</name>
</gene>